<evidence type="ECO:0000259" key="3">
    <source>
        <dbReference type="PROSITE" id="PS51462"/>
    </source>
</evidence>
<evidence type="ECO:0000313" key="5">
    <source>
        <dbReference type="Proteomes" id="UP000326029"/>
    </source>
</evidence>
<proteinExistence type="predicted"/>
<comment type="cofactor">
    <cofactor evidence="1">
        <name>Mg(2+)</name>
        <dbReference type="ChEBI" id="CHEBI:18420"/>
    </cofactor>
</comment>
<dbReference type="Gene3D" id="3.90.79.10">
    <property type="entry name" value="Nucleoside Triphosphate Pyrophosphohydrolase"/>
    <property type="match status" value="1"/>
</dbReference>
<dbReference type="PROSITE" id="PS51462">
    <property type="entry name" value="NUDIX"/>
    <property type="match status" value="1"/>
</dbReference>
<accession>A0ABX6BM85</accession>
<reference evidence="4 5" key="1">
    <citation type="submission" date="2017-09" db="EMBL/GenBank/DDBJ databases">
        <authorList>
            <person name="Lee N."/>
            <person name="Cho B.-K."/>
        </authorList>
    </citation>
    <scope>NUCLEOTIDE SEQUENCE [LARGE SCALE GENOMIC DNA]</scope>
    <source>
        <strain evidence="4 5">ATCC 19740</strain>
    </source>
</reference>
<keyword evidence="5" id="KW-1185">Reference proteome</keyword>
<evidence type="ECO:0000313" key="4">
    <source>
        <dbReference type="EMBL" id="QEV36224.1"/>
    </source>
</evidence>
<dbReference type="InterPro" id="IPR000086">
    <property type="entry name" value="NUDIX_hydrolase_dom"/>
</dbReference>
<dbReference type="RefSeq" id="WP_109184736.1">
    <property type="nucleotide sequence ID" value="NZ_JBDOCS010000133.1"/>
</dbReference>
<evidence type="ECO:0000256" key="1">
    <source>
        <dbReference type="ARBA" id="ARBA00001946"/>
    </source>
</evidence>
<dbReference type="Pfam" id="PF00293">
    <property type="entry name" value="NUDIX"/>
    <property type="match status" value="1"/>
</dbReference>
<sequence>MPQIVGVHLYLERDGKVLLGLRHPDSAYAGSLWHFLAGHCETESATACLVREAYEEAGLVVDPADLDLVHVVHLLHRPGVPPRVQLFFRARRWEGVPELREPDKCAAWRWWDPKDLPDALVPYARAAIEGIGAGRPYTETGWSR</sequence>
<protein>
    <submittedName>
        <fullName evidence="4">NUDIX domain-containing protein</fullName>
    </submittedName>
</protein>
<organism evidence="4 5">
    <name type="scientific">Streptomyces cinereoruber</name>
    <dbReference type="NCBI Taxonomy" id="67260"/>
    <lineage>
        <taxon>Bacteria</taxon>
        <taxon>Bacillati</taxon>
        <taxon>Actinomycetota</taxon>
        <taxon>Actinomycetes</taxon>
        <taxon>Kitasatosporales</taxon>
        <taxon>Streptomycetaceae</taxon>
        <taxon>Streptomyces</taxon>
    </lineage>
</organism>
<keyword evidence="2" id="KW-0378">Hydrolase</keyword>
<name>A0ABX6BM85_9ACTN</name>
<dbReference type="EMBL" id="CP023693">
    <property type="protein sequence ID" value="QEV36224.1"/>
    <property type="molecule type" value="Genomic_DNA"/>
</dbReference>
<gene>
    <name evidence="4" type="ORF">CP977_32000</name>
</gene>
<dbReference type="Proteomes" id="UP000326029">
    <property type="component" value="Chromosome"/>
</dbReference>
<evidence type="ECO:0000256" key="2">
    <source>
        <dbReference type="ARBA" id="ARBA00022801"/>
    </source>
</evidence>
<dbReference type="SUPFAM" id="SSF55811">
    <property type="entry name" value="Nudix"/>
    <property type="match status" value="1"/>
</dbReference>
<dbReference type="PANTHER" id="PTHR43046:SF14">
    <property type="entry name" value="MUTT_NUDIX FAMILY PROTEIN"/>
    <property type="match status" value="1"/>
</dbReference>
<dbReference type="InterPro" id="IPR015797">
    <property type="entry name" value="NUDIX_hydrolase-like_dom_sf"/>
</dbReference>
<dbReference type="PANTHER" id="PTHR43046">
    <property type="entry name" value="GDP-MANNOSE MANNOSYL HYDROLASE"/>
    <property type="match status" value="1"/>
</dbReference>
<feature type="domain" description="Nudix hydrolase" evidence="3">
    <location>
        <begin position="2"/>
        <end position="133"/>
    </location>
</feature>
<dbReference type="CDD" id="cd04683">
    <property type="entry name" value="NUDIX_Hydrolase"/>
    <property type="match status" value="1"/>
</dbReference>